<evidence type="ECO:0000313" key="5">
    <source>
        <dbReference type="EMBL" id="APZ95971.1"/>
    </source>
</evidence>
<name>A0A1P8WPJ2_9PLAN</name>
<dbReference type="PANTHER" id="PTHR33055:SF13">
    <property type="entry name" value="TRANSPOSASE"/>
    <property type="match status" value="1"/>
</dbReference>
<dbReference type="InterPro" id="IPR047650">
    <property type="entry name" value="Transpos_IS110"/>
</dbReference>
<dbReference type="GO" id="GO:0006313">
    <property type="term" value="P:DNA transposition"/>
    <property type="evidence" value="ECO:0007669"/>
    <property type="project" value="InterPro"/>
</dbReference>
<dbReference type="KEGG" id="fmr:Fuma_00880"/>
<accession>A0A1P8WPJ2</accession>
<feature type="domain" description="Transposase IS116/IS110/IS902 C-terminal" evidence="2">
    <location>
        <begin position="192"/>
        <end position="275"/>
    </location>
</feature>
<feature type="domain" description="Transposase IS110-like N-terminal" evidence="1">
    <location>
        <begin position="8"/>
        <end position="148"/>
    </location>
</feature>
<organism evidence="5 6">
    <name type="scientific">Fuerstiella marisgermanici</name>
    <dbReference type="NCBI Taxonomy" id="1891926"/>
    <lineage>
        <taxon>Bacteria</taxon>
        <taxon>Pseudomonadati</taxon>
        <taxon>Planctomycetota</taxon>
        <taxon>Planctomycetia</taxon>
        <taxon>Planctomycetales</taxon>
        <taxon>Planctomycetaceae</taxon>
        <taxon>Fuerstiella</taxon>
    </lineage>
</organism>
<gene>
    <name evidence="3" type="ORF">Fuma_00880</name>
    <name evidence="4" type="ORF">Fuma_02178</name>
    <name evidence="5" type="ORF">Fuma_05634</name>
</gene>
<dbReference type="NCBIfam" id="NF033542">
    <property type="entry name" value="transpos_IS110"/>
    <property type="match status" value="1"/>
</dbReference>
<evidence type="ECO:0000313" key="4">
    <source>
        <dbReference type="EMBL" id="APZ92567.1"/>
    </source>
</evidence>
<dbReference type="AlphaFoldDB" id="A0A1P8WPJ2"/>
<dbReference type="Pfam" id="PF02371">
    <property type="entry name" value="Transposase_20"/>
    <property type="match status" value="1"/>
</dbReference>
<reference evidence="5 6" key="1">
    <citation type="journal article" date="2016" name="Front. Microbiol.">
        <title>Fuerstia marisgermanicae gen. nov., sp. nov., an Unusual Member of the Phylum Planctomycetes from the German Wadden Sea.</title>
        <authorList>
            <person name="Kohn T."/>
            <person name="Heuer A."/>
            <person name="Jogler M."/>
            <person name="Vollmers J."/>
            <person name="Boedeker C."/>
            <person name="Bunk B."/>
            <person name="Rast P."/>
            <person name="Borchert D."/>
            <person name="Glockner I."/>
            <person name="Freese H.M."/>
            <person name="Klenk H.P."/>
            <person name="Overmann J."/>
            <person name="Kaster A.K."/>
            <person name="Rohde M."/>
            <person name="Wiegand S."/>
            <person name="Jogler C."/>
        </authorList>
    </citation>
    <scope>NUCLEOTIDE SEQUENCE [LARGE SCALE GENOMIC DNA]</scope>
    <source>
        <strain evidence="5 6">NH11</strain>
    </source>
</reference>
<proteinExistence type="predicted"/>
<evidence type="ECO:0000259" key="2">
    <source>
        <dbReference type="Pfam" id="PF02371"/>
    </source>
</evidence>
<dbReference type="RefSeq" id="WP_077028094.1">
    <property type="nucleotide sequence ID" value="NZ_CP017641.1"/>
</dbReference>
<evidence type="ECO:0000313" key="6">
    <source>
        <dbReference type="Proteomes" id="UP000187735"/>
    </source>
</evidence>
<protein>
    <submittedName>
        <fullName evidence="5">Transposase</fullName>
    </submittedName>
</protein>
<evidence type="ECO:0000259" key="1">
    <source>
        <dbReference type="Pfam" id="PF01548"/>
    </source>
</evidence>
<dbReference type="EMBL" id="CP017641">
    <property type="protein sequence ID" value="APZ92567.1"/>
    <property type="molecule type" value="Genomic_DNA"/>
</dbReference>
<dbReference type="OrthoDB" id="263899at2"/>
<dbReference type="KEGG" id="fmr:Fuma_05634"/>
<evidence type="ECO:0000313" key="3">
    <source>
        <dbReference type="EMBL" id="APZ91292.1"/>
    </source>
</evidence>
<dbReference type="Proteomes" id="UP000187735">
    <property type="component" value="Chromosome"/>
</dbReference>
<dbReference type="Pfam" id="PF01548">
    <property type="entry name" value="DEDD_Tnp_IS110"/>
    <property type="match status" value="1"/>
</dbReference>
<keyword evidence="6" id="KW-1185">Reference proteome</keyword>
<sequence>MQHNNLCAGIDVAKAKLDVALSSGKRVTTFGNDADGHQQLLRFLETAQASLVCLEATGGYERSLVAALHKACHATAVVNPRQIRDFARAAGQLAKTDAIDAAIIARYARTMQPRQTTPLPKAHQQLRDLAARRRQVVAMRISEQNRLQITCDKSIQTLIRKSMTMLEKQINVIEERMARLIDKDTELARRKRILLSVPGIGPATVGVLLAELPELGMLNRGQIAKLIGVAPTNRDSGTLRGKRTTGGGRAHIRKALYMPVVVAKKHNPAIKRFYERLLENGKAPLCAIVAAMRKLITILNVMIRDDKLWSQP</sequence>
<dbReference type="PANTHER" id="PTHR33055">
    <property type="entry name" value="TRANSPOSASE FOR INSERTION SEQUENCE ELEMENT IS1111A"/>
    <property type="match status" value="1"/>
</dbReference>
<dbReference type="GO" id="GO:0003677">
    <property type="term" value="F:DNA binding"/>
    <property type="evidence" value="ECO:0007669"/>
    <property type="project" value="InterPro"/>
</dbReference>
<dbReference type="InterPro" id="IPR003346">
    <property type="entry name" value="Transposase_20"/>
</dbReference>
<dbReference type="EMBL" id="CP017641">
    <property type="protein sequence ID" value="APZ91292.1"/>
    <property type="molecule type" value="Genomic_DNA"/>
</dbReference>
<dbReference type="EMBL" id="CP017641">
    <property type="protein sequence ID" value="APZ95971.1"/>
    <property type="molecule type" value="Genomic_DNA"/>
</dbReference>
<dbReference type="GO" id="GO:0004803">
    <property type="term" value="F:transposase activity"/>
    <property type="evidence" value="ECO:0007669"/>
    <property type="project" value="InterPro"/>
</dbReference>
<dbReference type="KEGG" id="fmr:Fuma_02178"/>
<dbReference type="InterPro" id="IPR002525">
    <property type="entry name" value="Transp_IS110-like_N"/>
</dbReference>